<dbReference type="Pfam" id="PF22535">
    <property type="entry name" value="DUF7003"/>
    <property type="match status" value="1"/>
</dbReference>
<gene>
    <name evidence="2" type="ORF">ACFOW1_02605</name>
</gene>
<sequence length="286" mass="33567">MTASKFLLSFLLTLTFCSANKTKMNSSFTQKDILDNLEAADLEKYHFFIDLEHPYFFTAGSRLTLYADEKRWAIVFEKSGYDNRGLRGEIDLFYFGNCLQNMQAQGDAIGITSNMQVVPLIDNEEMERIQGGNFELVSKNIKQVKVRDTLIDIEHDKSVYIKKDITDTIYDHDNPEKLVDIPSLIRYLEEQHPELFRATDKELRTCLPKDLPMLMHIDSWHHEAYNLYRNYTSPTQYTYKVLGKKPSEYETYKMIANILVSRDTTKWKPTLQPNNNWRNWREGGQM</sequence>
<evidence type="ECO:0000313" key="3">
    <source>
        <dbReference type="Proteomes" id="UP001595906"/>
    </source>
</evidence>
<dbReference type="Proteomes" id="UP001595906">
    <property type="component" value="Unassembled WGS sequence"/>
</dbReference>
<reference evidence="3" key="1">
    <citation type="journal article" date="2019" name="Int. J. Syst. Evol. Microbiol.">
        <title>The Global Catalogue of Microorganisms (GCM) 10K type strain sequencing project: providing services to taxonomists for standard genome sequencing and annotation.</title>
        <authorList>
            <consortium name="The Broad Institute Genomics Platform"/>
            <consortium name="The Broad Institute Genome Sequencing Center for Infectious Disease"/>
            <person name="Wu L."/>
            <person name="Ma J."/>
        </authorList>
    </citation>
    <scope>NUCLEOTIDE SEQUENCE [LARGE SCALE GENOMIC DNA]</scope>
    <source>
        <strain evidence="3">CECT 8010</strain>
    </source>
</reference>
<keyword evidence="3" id="KW-1185">Reference proteome</keyword>
<evidence type="ECO:0000256" key="1">
    <source>
        <dbReference type="SAM" id="SignalP"/>
    </source>
</evidence>
<dbReference type="RefSeq" id="WP_379012147.1">
    <property type="nucleotide sequence ID" value="NZ_JBHSDC010000002.1"/>
</dbReference>
<name>A0ABV8PT48_9BACT</name>
<evidence type="ECO:0000313" key="2">
    <source>
        <dbReference type="EMBL" id="MFC4230764.1"/>
    </source>
</evidence>
<feature type="signal peptide" evidence="1">
    <location>
        <begin position="1"/>
        <end position="19"/>
    </location>
</feature>
<comment type="caution">
    <text evidence="2">The sequence shown here is derived from an EMBL/GenBank/DDBJ whole genome shotgun (WGS) entry which is preliminary data.</text>
</comment>
<dbReference type="EMBL" id="JBHSDC010000002">
    <property type="protein sequence ID" value="MFC4230764.1"/>
    <property type="molecule type" value="Genomic_DNA"/>
</dbReference>
<keyword evidence="1" id="KW-0732">Signal</keyword>
<dbReference type="InterPro" id="IPR054272">
    <property type="entry name" value="DUF7003"/>
</dbReference>
<feature type="chain" id="PRO_5045416820" evidence="1">
    <location>
        <begin position="20"/>
        <end position="286"/>
    </location>
</feature>
<accession>A0ABV8PT48</accession>
<proteinExistence type="predicted"/>
<organism evidence="2 3">
    <name type="scientific">Parasediminibacterium paludis</name>
    <dbReference type="NCBI Taxonomy" id="908966"/>
    <lineage>
        <taxon>Bacteria</taxon>
        <taxon>Pseudomonadati</taxon>
        <taxon>Bacteroidota</taxon>
        <taxon>Chitinophagia</taxon>
        <taxon>Chitinophagales</taxon>
        <taxon>Chitinophagaceae</taxon>
        <taxon>Parasediminibacterium</taxon>
    </lineage>
</organism>
<protein>
    <submittedName>
        <fullName evidence="2">DUF7003 family protein</fullName>
    </submittedName>
</protein>